<feature type="region of interest" description="Disordered" evidence="5">
    <location>
        <begin position="658"/>
        <end position="683"/>
    </location>
</feature>
<feature type="region of interest" description="Disordered" evidence="5">
    <location>
        <begin position="911"/>
        <end position="933"/>
    </location>
</feature>
<dbReference type="Pfam" id="PF01753">
    <property type="entry name" value="zf-MYND"/>
    <property type="match status" value="1"/>
</dbReference>
<feature type="domain" description="MYND-type" evidence="6">
    <location>
        <begin position="1154"/>
        <end position="1199"/>
    </location>
</feature>
<dbReference type="PROSITE" id="PS50865">
    <property type="entry name" value="ZF_MYND_2"/>
    <property type="match status" value="1"/>
</dbReference>
<name>A0A835Y4N7_9CHLO</name>
<evidence type="ECO:0000313" key="8">
    <source>
        <dbReference type="Proteomes" id="UP000612055"/>
    </source>
</evidence>
<dbReference type="AlphaFoldDB" id="A0A835Y4N7"/>
<accession>A0A835Y4N7</accession>
<reference evidence="7" key="1">
    <citation type="journal article" date="2020" name="bioRxiv">
        <title>Comparative genomics of Chlamydomonas.</title>
        <authorList>
            <person name="Craig R.J."/>
            <person name="Hasan A.R."/>
            <person name="Ness R.W."/>
            <person name="Keightley P.D."/>
        </authorList>
    </citation>
    <scope>NUCLEOTIDE SEQUENCE</scope>
    <source>
        <strain evidence="7">CCAP 11/70</strain>
    </source>
</reference>
<evidence type="ECO:0000256" key="4">
    <source>
        <dbReference type="PROSITE-ProRule" id="PRU00134"/>
    </source>
</evidence>
<feature type="region of interest" description="Disordered" evidence="5">
    <location>
        <begin position="1048"/>
        <end position="1070"/>
    </location>
</feature>
<proteinExistence type="predicted"/>
<sequence length="1215" mass="118878">MRPNTAAHQAGVPAWLLRTLRALPTRVTTATTATTAWAVCNTADAACVAADVAAVALSLCLAALHTPRAVQDWAGTAPHAAALLDPALLTALAQAARGVADLARHAALPSTQALVAGARSPRPTGPRCALACAQIALTASQAFNTIMLLVAEHLGDFCSQLPSGCTDPVPAPVTLLAEGLQESGLAGAAAWAVITCPGPACFGLHFMGRAAVAVPAIVDPNAACNNILAALTVFWGLGTTLKAGGRPGAIPVIVALGEALGHPDVASLRLAALEVLWTQAGMGPALARRYSDNTGTLMRTLQAASSGKAMAHVHQQFVLAALGLWQLAKRGTAFIEGGGGLPPEPGVPPEVQLARLTARSTEAVCRLTRGQGLFGLYGAKAELSPSMHEPFLLHMIDQGLPAAAWSSAAAPHWAEAAAWALAAAVEALARGPPRKASSSAVPNAGPDKHAAEVMEENLYRMEELARALRAAWQRGGPSQAPAASASGREAVLSGLRRAGLGASLDHALRLAYAAADRAAAPGAAAWDVQAARWLEPVPGRALAVVDLLGLDLLGPAEGSGGADGAPLGLGDAGGLAVTVAKRALALAGRLEAAAAAEVVGAAEAAAGAVELAAAAVAAETAEAAGAAEAPGAAEEEATGAAEAQGAAEVVGTTKVAGAEEATAVPPESVSERPPRPSQAQTLRHSLTAVRVCVVLMRQQRERRWPPPARSLGAPPSPASAAPATGAGITDAPPASAAAAESTASPSGPNAGDSGGTSTPSSAAAAAPHIPALGGGAASPGGGAASPAGATAAPAEPATPRPVPAEWGPLALELEGYLLRAAARLAAAAAAVEAAAVAGPAAGPEARLVVSCLTAVAVLCRTSDPGSPEVEARLLALQPHRLAAAACKLLCAWRPAPAAAAAVPAAAVPAAAPPDGSGAGAGGTGVEGSPGQAPVAPVAPAAGAAVSAAREEWQVGLVRILVLALGRLAAHSPGLAARVRGWLQPPPADGCTDAGAEGAAQGEAEAGARGCLAQAWSAALGSQAAAGAGAEDFTALGLALLRAAHGGDGGGGSLQPSSEGGDSSSVADHDPGFRQTAATLLTCKAAKGAGTVPGPLPASLEGLFGPSPAEASGPLAAEEAAAAAGAAVLAAPLPPLLAPPPLGSRALTQLLVCGCPGCATFGGGSEEALPLKRCGGCRAVRYCGAACQRAHWQGGHRTECGAVAAALAGLRGQSRT</sequence>
<feature type="compositionally biased region" description="Polar residues" evidence="5">
    <location>
        <begin position="1053"/>
        <end position="1065"/>
    </location>
</feature>
<dbReference type="EMBL" id="JAEHOE010000057">
    <property type="protein sequence ID" value="KAG2490969.1"/>
    <property type="molecule type" value="Genomic_DNA"/>
</dbReference>
<evidence type="ECO:0000256" key="1">
    <source>
        <dbReference type="ARBA" id="ARBA00022723"/>
    </source>
</evidence>
<gene>
    <name evidence="7" type="ORF">HYH03_010643</name>
</gene>
<dbReference type="InterPro" id="IPR002893">
    <property type="entry name" value="Znf_MYND"/>
</dbReference>
<keyword evidence="3" id="KW-0862">Zinc</keyword>
<feature type="region of interest" description="Disordered" evidence="5">
    <location>
        <begin position="627"/>
        <end position="646"/>
    </location>
</feature>
<feature type="compositionally biased region" description="Gly residues" evidence="5">
    <location>
        <begin position="772"/>
        <end position="783"/>
    </location>
</feature>
<feature type="compositionally biased region" description="Low complexity" evidence="5">
    <location>
        <begin position="784"/>
        <end position="795"/>
    </location>
</feature>
<comment type="caution">
    <text evidence="7">The sequence shown here is derived from an EMBL/GenBank/DDBJ whole genome shotgun (WGS) entry which is preliminary data.</text>
</comment>
<keyword evidence="1" id="KW-0479">Metal-binding</keyword>
<protein>
    <recommendedName>
        <fullName evidence="6">MYND-type domain-containing protein</fullName>
    </recommendedName>
</protein>
<evidence type="ECO:0000256" key="2">
    <source>
        <dbReference type="ARBA" id="ARBA00022771"/>
    </source>
</evidence>
<dbReference type="Proteomes" id="UP000612055">
    <property type="component" value="Unassembled WGS sequence"/>
</dbReference>
<evidence type="ECO:0000256" key="5">
    <source>
        <dbReference type="SAM" id="MobiDB-lite"/>
    </source>
</evidence>
<feature type="region of interest" description="Disordered" evidence="5">
    <location>
        <begin position="700"/>
        <end position="803"/>
    </location>
</feature>
<dbReference type="SUPFAM" id="SSF144232">
    <property type="entry name" value="HIT/MYND zinc finger-like"/>
    <property type="match status" value="1"/>
</dbReference>
<dbReference type="Gene3D" id="6.10.140.2220">
    <property type="match status" value="1"/>
</dbReference>
<keyword evidence="8" id="KW-1185">Reference proteome</keyword>
<feature type="compositionally biased region" description="Gly residues" evidence="5">
    <location>
        <begin position="916"/>
        <end position="927"/>
    </location>
</feature>
<evidence type="ECO:0000256" key="3">
    <source>
        <dbReference type="ARBA" id="ARBA00022833"/>
    </source>
</evidence>
<dbReference type="OrthoDB" id="552275at2759"/>
<evidence type="ECO:0000313" key="7">
    <source>
        <dbReference type="EMBL" id="KAG2490969.1"/>
    </source>
</evidence>
<dbReference type="GO" id="GO:0008270">
    <property type="term" value="F:zinc ion binding"/>
    <property type="evidence" value="ECO:0007669"/>
    <property type="project" value="UniProtKB-KW"/>
</dbReference>
<evidence type="ECO:0000259" key="6">
    <source>
        <dbReference type="PROSITE" id="PS50865"/>
    </source>
</evidence>
<keyword evidence="2 4" id="KW-0863">Zinc-finger</keyword>
<feature type="compositionally biased region" description="Low complexity" evidence="5">
    <location>
        <begin position="709"/>
        <end position="771"/>
    </location>
</feature>
<organism evidence="7 8">
    <name type="scientific">Edaphochlamys debaryana</name>
    <dbReference type="NCBI Taxonomy" id="47281"/>
    <lineage>
        <taxon>Eukaryota</taxon>
        <taxon>Viridiplantae</taxon>
        <taxon>Chlorophyta</taxon>
        <taxon>core chlorophytes</taxon>
        <taxon>Chlorophyceae</taxon>
        <taxon>CS clade</taxon>
        <taxon>Chlamydomonadales</taxon>
        <taxon>Chlamydomonadales incertae sedis</taxon>
        <taxon>Edaphochlamys</taxon>
    </lineage>
</organism>